<comment type="caution">
    <text evidence="2">The sequence shown here is derived from an EMBL/GenBank/DDBJ whole genome shotgun (WGS) entry which is preliminary data.</text>
</comment>
<keyword evidence="1" id="KW-0812">Transmembrane</keyword>
<feature type="transmembrane region" description="Helical" evidence="1">
    <location>
        <begin position="68"/>
        <end position="94"/>
    </location>
</feature>
<evidence type="ECO:0008006" key="4">
    <source>
        <dbReference type="Google" id="ProtNLM"/>
    </source>
</evidence>
<gene>
    <name evidence="2" type="ORF">G6N77_00765</name>
</gene>
<keyword evidence="1" id="KW-0472">Membrane</keyword>
<accession>A0ABX0D5I6</accession>
<evidence type="ECO:0000313" key="2">
    <source>
        <dbReference type="EMBL" id="NGN81998.1"/>
    </source>
</evidence>
<dbReference type="Proteomes" id="UP000479226">
    <property type="component" value="Unassembled WGS sequence"/>
</dbReference>
<organism evidence="2 3">
    <name type="scientific">Arthrobacter silviterrae</name>
    <dbReference type="NCBI Taxonomy" id="2026658"/>
    <lineage>
        <taxon>Bacteria</taxon>
        <taxon>Bacillati</taxon>
        <taxon>Actinomycetota</taxon>
        <taxon>Actinomycetes</taxon>
        <taxon>Micrococcales</taxon>
        <taxon>Micrococcaceae</taxon>
        <taxon>Arthrobacter</taxon>
    </lineage>
</organism>
<sequence>MRPSAAARSSVGSDILLARHGSAISSLRLDRGRGQVVAVLADGSVDTAPNLIDPTLQMPGRFDDDTKLMLYVCAATVGVAAIMSVAVGIVFALANPEQLASFTAALGSYSAAM</sequence>
<keyword evidence="3" id="KW-1185">Reference proteome</keyword>
<keyword evidence="1" id="KW-1133">Transmembrane helix</keyword>
<evidence type="ECO:0000256" key="1">
    <source>
        <dbReference type="SAM" id="Phobius"/>
    </source>
</evidence>
<evidence type="ECO:0000313" key="3">
    <source>
        <dbReference type="Proteomes" id="UP000479226"/>
    </source>
</evidence>
<protein>
    <recommendedName>
        <fullName evidence="4">ABC transporter permease</fullName>
    </recommendedName>
</protein>
<dbReference type="EMBL" id="JAAKZI010000001">
    <property type="protein sequence ID" value="NGN81998.1"/>
    <property type="molecule type" value="Genomic_DNA"/>
</dbReference>
<name>A0ABX0D5I6_9MICC</name>
<proteinExistence type="predicted"/>
<reference evidence="2 3" key="1">
    <citation type="submission" date="2020-02" db="EMBL/GenBank/DDBJ databases">
        <title>Genome sequence of the type strain DSM 27180 of Arthrobacter silviterrae.</title>
        <authorList>
            <person name="Gao J."/>
            <person name="Sun J."/>
        </authorList>
    </citation>
    <scope>NUCLEOTIDE SEQUENCE [LARGE SCALE GENOMIC DNA]</scope>
    <source>
        <strain evidence="2 3">DSM 27180</strain>
    </source>
</reference>